<dbReference type="EMBL" id="BSTK01000012">
    <property type="protein sequence ID" value="GLY88967.1"/>
    <property type="molecule type" value="Genomic_DNA"/>
</dbReference>
<gene>
    <name evidence="1" type="ORF">Airi02_068960</name>
</gene>
<name>A0A9W6SAL7_9ACTN</name>
<reference evidence="1" key="1">
    <citation type="submission" date="2023-03" db="EMBL/GenBank/DDBJ databases">
        <title>Actinoallomurus iriomotensis NBRC 103684.</title>
        <authorList>
            <person name="Ichikawa N."/>
            <person name="Sato H."/>
            <person name="Tonouchi N."/>
        </authorList>
    </citation>
    <scope>NUCLEOTIDE SEQUENCE</scope>
    <source>
        <strain evidence="1">NBRC 103684</strain>
    </source>
</reference>
<organism evidence="1 2">
    <name type="scientific">Actinoallomurus iriomotensis</name>
    <dbReference type="NCBI Taxonomy" id="478107"/>
    <lineage>
        <taxon>Bacteria</taxon>
        <taxon>Bacillati</taxon>
        <taxon>Actinomycetota</taxon>
        <taxon>Actinomycetes</taxon>
        <taxon>Streptosporangiales</taxon>
        <taxon>Thermomonosporaceae</taxon>
        <taxon>Actinoallomurus</taxon>
    </lineage>
</organism>
<dbReference type="AlphaFoldDB" id="A0A9W6SAL7"/>
<sequence length="98" mass="10856">MADRGAQTEATSYDCLTSCLVPENELRVGRREFAARFDAYVLFGDAEPPGLWTVILADGSRLRAGIDEDDDRCVLYVAAAPVPGLPDVRVDEGLWRRR</sequence>
<dbReference type="Proteomes" id="UP001165074">
    <property type="component" value="Unassembled WGS sequence"/>
</dbReference>
<evidence type="ECO:0000313" key="1">
    <source>
        <dbReference type="EMBL" id="GLY88967.1"/>
    </source>
</evidence>
<protein>
    <submittedName>
        <fullName evidence="1">Uncharacterized protein</fullName>
    </submittedName>
</protein>
<accession>A0A9W6SAL7</accession>
<dbReference type="RefSeq" id="WP_285578927.1">
    <property type="nucleotide sequence ID" value="NZ_BSTK01000012.1"/>
</dbReference>
<proteinExistence type="predicted"/>
<comment type="caution">
    <text evidence="1">The sequence shown here is derived from an EMBL/GenBank/DDBJ whole genome shotgun (WGS) entry which is preliminary data.</text>
</comment>
<evidence type="ECO:0000313" key="2">
    <source>
        <dbReference type="Proteomes" id="UP001165074"/>
    </source>
</evidence>
<keyword evidence="2" id="KW-1185">Reference proteome</keyword>